<evidence type="ECO:0000256" key="1">
    <source>
        <dbReference type="SAM" id="MobiDB-lite"/>
    </source>
</evidence>
<protein>
    <submittedName>
        <fullName evidence="2">Uncharacterized protein</fullName>
    </submittedName>
</protein>
<accession>D7N9X4</accession>
<name>D7N9X4_9BACT</name>
<reference evidence="2" key="1">
    <citation type="submission" date="2010-02" db="EMBL/GenBank/DDBJ databases">
        <title>The Genome Sequence of Prevotella oris strain C735.</title>
        <authorList>
            <consortium name="The Broad Institute Genome Sequencing Platform"/>
            <person name="Ward D."/>
            <person name="Feldgarden M."/>
            <person name="Earl A."/>
            <person name="Young S.K."/>
            <person name="Zeng Q."/>
            <person name="Koehrsen M."/>
            <person name="Alvarado L."/>
            <person name="Berlin A."/>
            <person name="Bochicchio J."/>
            <person name="Borenstein D."/>
            <person name="Chapman S.B."/>
            <person name="Chen Z."/>
            <person name="Engels R."/>
            <person name="Freedman E."/>
            <person name="Gellesch M."/>
            <person name="Goldberg J."/>
            <person name="Griggs A."/>
            <person name="Gujja S."/>
            <person name="Heilman E."/>
            <person name="Heiman D."/>
            <person name="Hepburn T."/>
            <person name="Howarth C."/>
            <person name="Jen D."/>
            <person name="Larson L."/>
            <person name="Mehta T."/>
            <person name="Park D."/>
            <person name="Pearson M."/>
            <person name="Roberts A."/>
            <person name="Saif S."/>
            <person name="Shea T."/>
            <person name="Shenoy N."/>
            <person name="Sisk P."/>
            <person name="Stolte C."/>
            <person name="Sykes S."/>
            <person name="Thomson T."/>
            <person name="Walk T."/>
            <person name="White J."/>
            <person name="Yandava C."/>
            <person name="Sibley C.D."/>
            <person name="Field T.R."/>
            <person name="Grinwis M."/>
            <person name="Eshaghurshan C.S."/>
            <person name="Surette M.G."/>
            <person name="Haas B."/>
            <person name="Nusbaum C."/>
            <person name="Birren B."/>
        </authorList>
    </citation>
    <scope>NUCLEOTIDE SEQUENCE [LARGE SCALE GENOMIC DNA]</scope>
    <source>
        <strain evidence="2">C735</strain>
    </source>
</reference>
<dbReference type="EMBL" id="GL349564">
    <property type="protein sequence ID" value="EFI49731.1"/>
    <property type="molecule type" value="Genomic_DNA"/>
</dbReference>
<organism evidence="2 3">
    <name type="scientific">Segatella oris C735</name>
    <dbReference type="NCBI Taxonomy" id="563008"/>
    <lineage>
        <taxon>Bacteria</taxon>
        <taxon>Pseudomonadati</taxon>
        <taxon>Bacteroidota</taxon>
        <taxon>Bacteroidia</taxon>
        <taxon>Bacteroidales</taxon>
        <taxon>Prevotellaceae</taxon>
        <taxon>Segatella</taxon>
    </lineage>
</organism>
<proteinExistence type="predicted"/>
<dbReference type="HOGENOM" id="CLU_2701725_0_0_10"/>
<evidence type="ECO:0000313" key="2">
    <source>
        <dbReference type="EMBL" id="EFI49731.1"/>
    </source>
</evidence>
<feature type="compositionally biased region" description="Basic and acidic residues" evidence="1">
    <location>
        <begin position="41"/>
        <end position="58"/>
    </location>
</feature>
<dbReference type="Proteomes" id="UP000003805">
    <property type="component" value="Miscellaneous, Scaffold supercont1.1"/>
</dbReference>
<keyword evidence="3" id="KW-1185">Reference proteome</keyword>
<feature type="region of interest" description="Disordered" evidence="1">
    <location>
        <begin position="27"/>
        <end position="59"/>
    </location>
</feature>
<sequence>MEKKYLKPTCSLISVKEECYLLNTSRYGDVGNHENTNPNIGKEHYGDPTGPIEKKDGGESLAKQNVWDVEDWE</sequence>
<dbReference type="AlphaFoldDB" id="D7N9X4"/>
<gene>
    <name evidence="2" type="ORF">HMPREF0665_00457</name>
</gene>
<evidence type="ECO:0000313" key="3">
    <source>
        <dbReference type="Proteomes" id="UP000003805"/>
    </source>
</evidence>
<dbReference type="RefSeq" id="WP_004376547.1">
    <property type="nucleotide sequence ID" value="NZ_GL349564.1"/>
</dbReference>